<organism evidence="2">
    <name type="scientific">marine metagenome</name>
    <dbReference type="NCBI Taxonomy" id="408172"/>
    <lineage>
        <taxon>unclassified sequences</taxon>
        <taxon>metagenomes</taxon>
        <taxon>ecological metagenomes</taxon>
    </lineage>
</organism>
<reference evidence="2" key="1">
    <citation type="submission" date="2018-05" db="EMBL/GenBank/DDBJ databases">
        <authorList>
            <person name="Lanie J.A."/>
            <person name="Ng W.-L."/>
            <person name="Kazmierczak K.M."/>
            <person name="Andrzejewski T.M."/>
            <person name="Davidsen T.M."/>
            <person name="Wayne K.J."/>
            <person name="Tettelin H."/>
            <person name="Glass J.I."/>
            <person name="Rusch D."/>
            <person name="Podicherti R."/>
            <person name="Tsui H.-C.T."/>
            <person name="Winkler M.E."/>
        </authorList>
    </citation>
    <scope>NUCLEOTIDE SEQUENCE</scope>
</reference>
<dbReference type="GO" id="GO:0008270">
    <property type="term" value="F:zinc ion binding"/>
    <property type="evidence" value="ECO:0007669"/>
    <property type="project" value="InterPro"/>
</dbReference>
<name>A0A381TTG2_9ZZZZ</name>
<sequence length="866" mass="97067">MVQALNSWNGIMIRLIRNTILIPGILLTTLQAKETFIQLPMDIAETTFNEAIPLPKEVFGHSIGEQHTRTDQIIDYFEAVAATSGRVIINEHGRTHEGRRLIHAIVTSADNQNKLDEIQANNQKLSSDPKKVSNKKIKKMPVIAYFGYSIHGDEASGGEAAMLLLYHLSAGSSIAIRNYLENIVLIIDPMLNPDGRDRFANWANGNRGHVATIDLNDREHNQPWPGGRTNHYLYDLNRDWLPATQPESQGRLKLYYNWRPQVVVDFHEMGRDRTYFFQPGIPSRNNPNTPENVFNLTNRLATYHAEALNNIGVLYYSKERFDDFYYGKGSTFPDVTGAVGILFEQASSRGLATSTTSGELSYTFSIKNHFNASLGTLKGMWEMRDEFLEHQRNFYRDASKAAIQFPTKAYLISTEYKKTQVGLLLNNLSQHQVKLHSLKKPYAANNMKFQPGKAVLVPVSQPQSRFIKAIMEKVISFKDSLFYDVSAWSLPLAAGVDYIELKQNPSAIIGDELPDGYFTAGAKIGGRATYAYIMEWGDYYAPRALYRILDLGIIPRLALKPFSITINGRPVNFKRGSIIIPLVQRDKTLNISNDDVHEVVRTIAAEDFVNIYAVNTGLADDGPDLGGLHAVLEKPKVALLAGKGTSAYSVGQVWHLLNERMHIPVSLIDTDQINRTLLDKYNVLVMTDGYFGPIDSTDIKTIKSWISRGGCIITTSSGSNWAVRNEIVEEQIKDSKMDTLDIAYEKVRTTRGAQQIGGSIFELVLDTTHPIAFGYKNLIPVFRNNEYFFELSVADAANVGRYTEAPLLSGYISDRLLDDIKNTAAIIARKVNGGYAVLFADNPHFRAFWYGTDGLLLNAVFFGRSF</sequence>
<dbReference type="GO" id="GO:0004181">
    <property type="term" value="F:metallocarboxypeptidase activity"/>
    <property type="evidence" value="ECO:0007669"/>
    <property type="project" value="InterPro"/>
</dbReference>
<dbReference type="Pfam" id="PF00246">
    <property type="entry name" value="Peptidase_M14"/>
    <property type="match status" value="1"/>
</dbReference>
<dbReference type="SUPFAM" id="SSF53187">
    <property type="entry name" value="Zn-dependent exopeptidases"/>
    <property type="match status" value="1"/>
</dbReference>
<dbReference type="EMBL" id="UINC01005107">
    <property type="protein sequence ID" value="SVA19114.1"/>
    <property type="molecule type" value="Genomic_DNA"/>
</dbReference>
<dbReference type="InterPro" id="IPR000834">
    <property type="entry name" value="Peptidase_M14"/>
</dbReference>
<protein>
    <recommendedName>
        <fullName evidence="1">Peptidase M14 domain-containing protein</fullName>
    </recommendedName>
</protein>
<proteinExistence type="predicted"/>
<dbReference type="AlphaFoldDB" id="A0A381TTG2"/>
<dbReference type="CDD" id="cd06238">
    <property type="entry name" value="M14-like"/>
    <property type="match status" value="1"/>
</dbReference>
<feature type="domain" description="Peptidase M14" evidence="1">
    <location>
        <begin position="75"/>
        <end position="309"/>
    </location>
</feature>
<evidence type="ECO:0000313" key="2">
    <source>
        <dbReference type="EMBL" id="SVA19114.1"/>
    </source>
</evidence>
<dbReference type="Gene3D" id="3.40.630.10">
    <property type="entry name" value="Zn peptidases"/>
    <property type="match status" value="1"/>
</dbReference>
<accession>A0A381TTG2</accession>
<dbReference type="InterPro" id="IPR029062">
    <property type="entry name" value="Class_I_gatase-like"/>
</dbReference>
<dbReference type="SUPFAM" id="SSF52317">
    <property type="entry name" value="Class I glutamine amidotransferase-like"/>
    <property type="match status" value="1"/>
</dbReference>
<evidence type="ECO:0000259" key="1">
    <source>
        <dbReference type="Pfam" id="PF00246"/>
    </source>
</evidence>
<dbReference type="GO" id="GO:0006508">
    <property type="term" value="P:proteolysis"/>
    <property type="evidence" value="ECO:0007669"/>
    <property type="project" value="InterPro"/>
</dbReference>
<dbReference type="Gene3D" id="3.40.50.880">
    <property type="match status" value="1"/>
</dbReference>
<gene>
    <name evidence="2" type="ORF">METZ01_LOCUS71968</name>
</gene>